<organism evidence="2 3">
    <name type="scientific">Ectopseudomonas oleovorans</name>
    <name type="common">Pseudomonas oleovorans</name>
    <dbReference type="NCBI Taxonomy" id="301"/>
    <lineage>
        <taxon>Bacteria</taxon>
        <taxon>Pseudomonadati</taxon>
        <taxon>Pseudomonadota</taxon>
        <taxon>Gammaproteobacteria</taxon>
        <taxon>Pseudomonadales</taxon>
        <taxon>Pseudomonadaceae</taxon>
        <taxon>Ectopseudomonas</taxon>
    </lineage>
</organism>
<gene>
    <name evidence="2" type="ORF">DBO86_04090</name>
</gene>
<dbReference type="AlphaFoldDB" id="A0A2T5PRD8"/>
<dbReference type="PANTHER" id="PTHR30615:SF8">
    <property type="entry name" value="UPF0047 PROTEIN C4A8.02C"/>
    <property type="match status" value="1"/>
</dbReference>
<dbReference type="InterPro" id="IPR001602">
    <property type="entry name" value="UPF0047_YjbQ-like"/>
</dbReference>
<evidence type="ECO:0008006" key="4">
    <source>
        <dbReference type="Google" id="ProtNLM"/>
    </source>
</evidence>
<dbReference type="EMBL" id="QASO01000026">
    <property type="protein sequence ID" value="PTU80283.1"/>
    <property type="molecule type" value="Genomic_DNA"/>
</dbReference>
<dbReference type="RefSeq" id="WP_108233042.1">
    <property type="nucleotide sequence ID" value="NZ_JAOEDG010000031.1"/>
</dbReference>
<evidence type="ECO:0000313" key="2">
    <source>
        <dbReference type="EMBL" id="PTU80283.1"/>
    </source>
</evidence>
<comment type="similarity">
    <text evidence="1">Belongs to the UPF0047 family.</text>
</comment>
<proteinExistence type="inferred from homology"/>
<name>A0A2T5PRD8_ECTOL</name>
<dbReference type="Pfam" id="PF01894">
    <property type="entry name" value="YjbQ"/>
    <property type="match status" value="1"/>
</dbReference>
<dbReference type="SUPFAM" id="SSF111038">
    <property type="entry name" value="YjbQ-like"/>
    <property type="match status" value="1"/>
</dbReference>
<dbReference type="PIRSF" id="PIRSF004681">
    <property type="entry name" value="UCP004681"/>
    <property type="match status" value="1"/>
</dbReference>
<evidence type="ECO:0000313" key="3">
    <source>
        <dbReference type="Proteomes" id="UP000244052"/>
    </source>
</evidence>
<dbReference type="Gene3D" id="2.60.120.460">
    <property type="entry name" value="YjbQ-like"/>
    <property type="match status" value="1"/>
</dbReference>
<dbReference type="InterPro" id="IPR035917">
    <property type="entry name" value="YjbQ-like_sf"/>
</dbReference>
<keyword evidence="3" id="KW-1185">Reference proteome</keyword>
<reference evidence="2 3" key="1">
    <citation type="submission" date="2018-04" db="EMBL/GenBank/DDBJ databases">
        <title>Pseudomonas sp. nov., isolated from mangrove soil.</title>
        <authorList>
            <person name="Chen C."/>
        </authorList>
    </citation>
    <scope>NUCLEOTIDE SEQUENCE [LARGE SCALE GENOMIC DNA]</scope>
    <source>
        <strain evidence="2 3">JCM 14246</strain>
    </source>
</reference>
<dbReference type="NCBIfam" id="TIGR00149">
    <property type="entry name" value="TIGR00149_YjbQ"/>
    <property type="match status" value="1"/>
</dbReference>
<dbReference type="PANTHER" id="PTHR30615">
    <property type="entry name" value="UNCHARACTERIZED PROTEIN YJBQ-RELATED"/>
    <property type="match status" value="1"/>
</dbReference>
<evidence type="ECO:0000256" key="1">
    <source>
        <dbReference type="ARBA" id="ARBA00005534"/>
    </source>
</evidence>
<accession>A0A2T5PRD8</accession>
<comment type="caution">
    <text evidence="2">The sequence shown here is derived from an EMBL/GenBank/DDBJ whole genome shotgun (WGS) entry which is preliminary data.</text>
</comment>
<dbReference type="Proteomes" id="UP000244052">
    <property type="component" value="Unassembled WGS sequence"/>
</dbReference>
<sequence length="141" mass="15824">MWQQRIISLRPRERGFHLVTEEVLGALPELAQVRVGLLSLWLQHTSASLTVNENADPAVRRDFERFFNRLVPQGESGYEHDDEGPDDLPAHFKGSLLGVQLQLPIQQGRLALGTWQGIYLGEHRDHGGARRVVATLQGEAI</sequence>
<protein>
    <recommendedName>
        <fullName evidence="4">YjbQ family protein</fullName>
    </recommendedName>
</protein>